<feature type="region of interest" description="Disordered" evidence="1">
    <location>
        <begin position="173"/>
        <end position="193"/>
    </location>
</feature>
<dbReference type="EMBL" id="EQ999980">
    <property type="protein sequence ID" value="OAT02251.1"/>
    <property type="molecule type" value="Genomic_DNA"/>
</dbReference>
<evidence type="ECO:0000313" key="2">
    <source>
        <dbReference type="EMBL" id="OAT02251.1"/>
    </source>
</evidence>
<gene>
    <name evidence="2" type="ORF">BDCG_07110</name>
</gene>
<sequence length="543" mass="61964">MRLSIYLIRDILANTFEIKPIILVFAIMVTQVNGLGPLTLAEVIDALQRLQDNPELLTRERSALNDPPPPYASGETTQPPSPPHPLTEADRRRERERRKKERLNSMPEPQFAYQRRIEEERLIDQCLRRMRGRKDTLPFKMELTFAENALENVTNRWKEQGIWSGRWKAQPFGPRRWEHEESPEPELEPEHEADIQRPLRSGPTLDPPNQRWNILSAECMTAHKRETKPSRPYYQFLFQISKEREWLEDELDIEPSDINTKAYENVKNHWLAQKIWNPQWGDMPGMTWIHEEPDDEDSEQPDSPPADESVLNNAEESDSRLGRRVRYKYRSDGFGFVEVPSASPEPTGEAEPSLTSRTTVGSNGDAFTDGNASNLPGSVPQSPRNRKEPREPSRLASQPNGTSNVRKRATRDSPDPTDSTSFQSRKRIRSTFGPASAPQSPVPHATRDLPGEDEDAELSLSTLPLCCRILDEDRQPPLRNSRINTRSRTNKRSVSCNASLDTNKISQLSSRRNRRASPETPTTSRKPPVVSKNNPSDRSHSSG</sequence>
<feature type="compositionally biased region" description="Polar residues" evidence="1">
    <location>
        <begin position="353"/>
        <end position="362"/>
    </location>
</feature>
<protein>
    <submittedName>
        <fullName evidence="2">Uncharacterized protein</fullName>
    </submittedName>
</protein>
<feature type="compositionally biased region" description="Polar residues" evidence="1">
    <location>
        <begin position="370"/>
        <end position="383"/>
    </location>
</feature>
<name>A0ABX2VYR6_AJEDR</name>
<organism evidence="2 3">
    <name type="scientific">Ajellomyces dermatitidis (strain ER-3 / ATCC MYA-2586)</name>
    <name type="common">Blastomyces dermatitidis</name>
    <dbReference type="NCBI Taxonomy" id="559297"/>
    <lineage>
        <taxon>Eukaryota</taxon>
        <taxon>Fungi</taxon>
        <taxon>Dikarya</taxon>
        <taxon>Ascomycota</taxon>
        <taxon>Pezizomycotina</taxon>
        <taxon>Eurotiomycetes</taxon>
        <taxon>Eurotiomycetidae</taxon>
        <taxon>Onygenales</taxon>
        <taxon>Ajellomycetaceae</taxon>
        <taxon>Blastomyces</taxon>
    </lineage>
</organism>
<dbReference type="RefSeq" id="XP_045281978.1">
    <property type="nucleotide sequence ID" value="XM_045422879.1"/>
</dbReference>
<feature type="compositionally biased region" description="Polar residues" evidence="1">
    <location>
        <begin position="395"/>
        <end position="404"/>
    </location>
</feature>
<dbReference type="GeneID" id="69028895"/>
<reference evidence="3" key="2">
    <citation type="journal article" date="2015" name="PLoS Genet.">
        <title>The dynamic genome and transcriptome of the human fungal pathogen Blastomyces and close relative Emmonsia.</title>
        <authorList>
            <person name="Munoz J.F."/>
            <person name="Gauthier G.M."/>
            <person name="Desjardins C.A."/>
            <person name="Gallo J.E."/>
            <person name="Holder J."/>
            <person name="Sullivan T.D."/>
            <person name="Marty A.J."/>
            <person name="Carmen J.C."/>
            <person name="Chen Z."/>
            <person name="Ding L."/>
            <person name="Gujja S."/>
            <person name="Magrini V."/>
            <person name="Misas E."/>
            <person name="Mitreva M."/>
            <person name="Priest M."/>
            <person name="Saif S."/>
            <person name="Whiston E.A."/>
            <person name="Young S."/>
            <person name="Zeng Q."/>
            <person name="Goldman W.E."/>
            <person name="Mardis E.R."/>
            <person name="Taylor J.W."/>
            <person name="McEwen J.G."/>
            <person name="Clay O.K."/>
            <person name="Klein B.S."/>
            <person name="Cuomo C.A."/>
        </authorList>
    </citation>
    <scope>NUCLEOTIDE SEQUENCE [LARGE SCALE GENOMIC DNA]</scope>
    <source>
        <strain evidence="3">ER-3 / ATCC MYA-2586</strain>
    </source>
</reference>
<keyword evidence="3" id="KW-1185">Reference proteome</keyword>
<dbReference type="RefSeq" id="XP_045281977.1">
    <property type="nucleotide sequence ID" value="XM_045422878.1"/>
</dbReference>
<dbReference type="EMBL" id="EQ999980">
    <property type="protein sequence ID" value="OAT02250.1"/>
    <property type="molecule type" value="Genomic_DNA"/>
</dbReference>
<evidence type="ECO:0000256" key="1">
    <source>
        <dbReference type="SAM" id="MobiDB-lite"/>
    </source>
</evidence>
<accession>A0ABX2VYR6</accession>
<feature type="region of interest" description="Disordered" evidence="1">
    <location>
        <begin position="477"/>
        <end position="543"/>
    </location>
</feature>
<feature type="region of interest" description="Disordered" evidence="1">
    <location>
        <begin position="281"/>
        <end position="458"/>
    </location>
</feature>
<dbReference type="Proteomes" id="UP000002039">
    <property type="component" value="Unassembled WGS sequence"/>
</dbReference>
<proteinExistence type="predicted"/>
<feature type="region of interest" description="Disordered" evidence="1">
    <location>
        <begin position="60"/>
        <end position="111"/>
    </location>
</feature>
<evidence type="ECO:0000313" key="3">
    <source>
        <dbReference type="Proteomes" id="UP000002039"/>
    </source>
</evidence>
<reference evidence="2" key="1">
    <citation type="submission" date="2009-02" db="EMBL/GenBank/DDBJ databases">
        <title>The Genome Sequence of Blastomyces dermatitidis strain ER-3.</title>
        <authorList>
            <consortium name="The Broad Institute Genome Sequencing Platform"/>
            <consortium name="Broad Institute Microbial Sequencing Center."/>
            <person name="Champion M."/>
            <person name="Cuomo C."/>
            <person name="Ma L.-J."/>
            <person name="Henn M.R."/>
            <person name="Klein B."/>
            <person name="Goldman B."/>
            <person name="Young S."/>
            <person name="Kodira C.D."/>
            <person name="Zeng Q."/>
            <person name="Koehrsen M."/>
            <person name="Alvarado L."/>
            <person name="Berlin A.M."/>
            <person name="Heiman D.I."/>
            <person name="Hepburn T.A."/>
            <person name="Saif S."/>
            <person name="Shea T.D."/>
            <person name="Shenoy N."/>
            <person name="Sykes S."/>
            <person name="Galagan J."/>
            <person name="Nusbaum C."/>
            <person name="Birren B."/>
        </authorList>
    </citation>
    <scope>NUCLEOTIDE SEQUENCE</scope>
    <source>
        <strain evidence="2">ER-3</strain>
    </source>
</reference>
<feature type="compositionally biased region" description="Basic and acidic residues" evidence="1">
    <location>
        <begin position="175"/>
        <end position="193"/>
    </location>
</feature>
<feature type="compositionally biased region" description="Polar residues" evidence="1">
    <location>
        <begin position="494"/>
        <end position="510"/>
    </location>
</feature>
<feature type="compositionally biased region" description="Polar residues" evidence="1">
    <location>
        <begin position="519"/>
        <end position="534"/>
    </location>
</feature>